<feature type="transmembrane region" description="Helical" evidence="1">
    <location>
        <begin position="51"/>
        <end position="68"/>
    </location>
</feature>
<keyword evidence="1" id="KW-1133">Transmembrane helix</keyword>
<feature type="transmembrane region" description="Helical" evidence="1">
    <location>
        <begin position="88"/>
        <end position="106"/>
    </location>
</feature>
<dbReference type="Proteomes" id="UP000632222">
    <property type="component" value="Unassembled WGS sequence"/>
</dbReference>
<accession>A0ABQ2D044</accession>
<comment type="caution">
    <text evidence="2">The sequence shown here is derived from an EMBL/GenBank/DDBJ whole genome shotgun (WGS) entry which is preliminary data.</text>
</comment>
<proteinExistence type="predicted"/>
<keyword evidence="1" id="KW-0472">Membrane</keyword>
<gene>
    <name evidence="2" type="ORF">GCM10008938_24890</name>
</gene>
<keyword evidence="1" id="KW-0812">Transmembrane</keyword>
<evidence type="ECO:0000313" key="3">
    <source>
        <dbReference type="Proteomes" id="UP000632222"/>
    </source>
</evidence>
<reference evidence="3" key="1">
    <citation type="journal article" date="2019" name="Int. J. Syst. Evol. Microbiol.">
        <title>The Global Catalogue of Microorganisms (GCM) 10K type strain sequencing project: providing services to taxonomists for standard genome sequencing and annotation.</title>
        <authorList>
            <consortium name="The Broad Institute Genomics Platform"/>
            <consortium name="The Broad Institute Genome Sequencing Center for Infectious Disease"/>
            <person name="Wu L."/>
            <person name="Ma J."/>
        </authorList>
    </citation>
    <scope>NUCLEOTIDE SEQUENCE [LARGE SCALE GENOMIC DNA]</scope>
    <source>
        <strain evidence="3">JCM 14370</strain>
    </source>
</reference>
<sequence length="227" mass="25195">MGLFWIGWFVLVLIDPQIPWRHLPILLSDALGAAALNTFYQQAPRALKTPFLGLSWGVLLVTIGDLMLLPGKQYLHLTGALDPSSDYVFLLATISIMMGSFSLPYIMEQQGLYPNGRFALLIGIAAICSSITVYIYTTYFNSMPLLSILIHAIIMLVFVLYLLQSFLIGGGRIGKQVQVISIALALVNVGRIIAIVWTWSPITHTIYEVIWLTGMSILIYFSPRKSG</sequence>
<evidence type="ECO:0000256" key="1">
    <source>
        <dbReference type="SAM" id="Phobius"/>
    </source>
</evidence>
<feature type="transmembrane region" description="Helical" evidence="1">
    <location>
        <begin position="118"/>
        <end position="136"/>
    </location>
</feature>
<evidence type="ECO:0000313" key="2">
    <source>
        <dbReference type="EMBL" id="GGJ37809.1"/>
    </source>
</evidence>
<feature type="transmembrane region" description="Helical" evidence="1">
    <location>
        <begin position="148"/>
        <end position="167"/>
    </location>
</feature>
<evidence type="ECO:0008006" key="4">
    <source>
        <dbReference type="Google" id="ProtNLM"/>
    </source>
</evidence>
<keyword evidence="3" id="KW-1185">Reference proteome</keyword>
<protein>
    <recommendedName>
        <fullName evidence="4">DUF998 domain-containing protein</fullName>
    </recommendedName>
</protein>
<feature type="transmembrane region" description="Helical" evidence="1">
    <location>
        <begin position="20"/>
        <end position="39"/>
    </location>
</feature>
<name>A0ABQ2D044_9DEIO</name>
<feature type="transmembrane region" description="Helical" evidence="1">
    <location>
        <begin position="179"/>
        <end position="199"/>
    </location>
</feature>
<dbReference type="EMBL" id="BMOD01000008">
    <property type="protein sequence ID" value="GGJ37809.1"/>
    <property type="molecule type" value="Genomic_DNA"/>
</dbReference>
<feature type="transmembrane region" description="Helical" evidence="1">
    <location>
        <begin position="205"/>
        <end position="222"/>
    </location>
</feature>
<organism evidence="2 3">
    <name type="scientific">Deinococcus roseus</name>
    <dbReference type="NCBI Taxonomy" id="392414"/>
    <lineage>
        <taxon>Bacteria</taxon>
        <taxon>Thermotogati</taxon>
        <taxon>Deinococcota</taxon>
        <taxon>Deinococci</taxon>
        <taxon>Deinococcales</taxon>
        <taxon>Deinococcaceae</taxon>
        <taxon>Deinococcus</taxon>
    </lineage>
</organism>